<dbReference type="InterPro" id="IPR022742">
    <property type="entry name" value="Hydrolase_4"/>
</dbReference>
<sequence length="203" mass="23483">ETKFVVVQWDQRGAGKSFSEDLTAEDMQVEKFVSDTLELTNMLRERFNQEKIFLFGHSWGSALGFLTIMKNSEPYYAYIAAAEAADWNRRQMMSYEWVLEQAREDNNTEVIQALESIQPFDPTNMDHIAAKNQFLDLYRGGDLYTEGLWDTYLDYALRGKSPEYTSADVKNYMLARAFSLQTVIPQATDYNLFRDFPVSSIPV</sequence>
<dbReference type="SUPFAM" id="SSF53474">
    <property type="entry name" value="alpha/beta-Hydrolases"/>
    <property type="match status" value="1"/>
</dbReference>
<dbReference type="EMBL" id="BART01034883">
    <property type="protein sequence ID" value="GAH08695.1"/>
    <property type="molecule type" value="Genomic_DNA"/>
</dbReference>
<feature type="non-terminal residue" evidence="2">
    <location>
        <position position="1"/>
    </location>
</feature>
<name>X1DK89_9ZZZZ</name>
<reference evidence="2" key="1">
    <citation type="journal article" date="2014" name="Front. Microbiol.">
        <title>High frequency of phylogenetically diverse reductive dehalogenase-homologous genes in deep subseafloor sedimentary metagenomes.</title>
        <authorList>
            <person name="Kawai M."/>
            <person name="Futagami T."/>
            <person name="Toyoda A."/>
            <person name="Takaki Y."/>
            <person name="Nishi S."/>
            <person name="Hori S."/>
            <person name="Arai W."/>
            <person name="Tsubouchi T."/>
            <person name="Morono Y."/>
            <person name="Uchiyama I."/>
            <person name="Ito T."/>
            <person name="Fujiyama A."/>
            <person name="Inagaki F."/>
            <person name="Takami H."/>
        </authorList>
    </citation>
    <scope>NUCLEOTIDE SEQUENCE</scope>
    <source>
        <strain evidence="2">Expedition CK06-06</strain>
    </source>
</reference>
<dbReference type="AlphaFoldDB" id="X1DK89"/>
<dbReference type="InterPro" id="IPR029058">
    <property type="entry name" value="AB_hydrolase_fold"/>
</dbReference>
<evidence type="ECO:0000259" key="1">
    <source>
        <dbReference type="Pfam" id="PF12146"/>
    </source>
</evidence>
<dbReference type="Gene3D" id="3.40.50.1820">
    <property type="entry name" value="alpha/beta hydrolase"/>
    <property type="match status" value="1"/>
</dbReference>
<feature type="domain" description="Serine aminopeptidase S33" evidence="1">
    <location>
        <begin position="3"/>
        <end position="99"/>
    </location>
</feature>
<accession>X1DK89</accession>
<comment type="caution">
    <text evidence="2">The sequence shown here is derived from an EMBL/GenBank/DDBJ whole genome shotgun (WGS) entry which is preliminary data.</text>
</comment>
<protein>
    <recommendedName>
        <fullName evidence="1">Serine aminopeptidase S33 domain-containing protein</fullName>
    </recommendedName>
</protein>
<proteinExistence type="predicted"/>
<dbReference type="Pfam" id="PF12146">
    <property type="entry name" value="Hydrolase_4"/>
    <property type="match status" value="1"/>
</dbReference>
<feature type="non-terminal residue" evidence="2">
    <location>
        <position position="203"/>
    </location>
</feature>
<gene>
    <name evidence="2" type="ORF">S01H4_59472</name>
</gene>
<organism evidence="2">
    <name type="scientific">marine sediment metagenome</name>
    <dbReference type="NCBI Taxonomy" id="412755"/>
    <lineage>
        <taxon>unclassified sequences</taxon>
        <taxon>metagenomes</taxon>
        <taxon>ecological metagenomes</taxon>
    </lineage>
</organism>
<evidence type="ECO:0000313" key="2">
    <source>
        <dbReference type="EMBL" id="GAH08695.1"/>
    </source>
</evidence>